<reference evidence="1" key="1">
    <citation type="submission" date="2021-01" db="EMBL/GenBank/DDBJ databases">
        <authorList>
            <person name="Corre E."/>
            <person name="Pelletier E."/>
            <person name="Niang G."/>
            <person name="Scheremetjew M."/>
            <person name="Finn R."/>
            <person name="Kale V."/>
            <person name="Holt S."/>
            <person name="Cochrane G."/>
            <person name="Meng A."/>
            <person name="Brown T."/>
            <person name="Cohen L."/>
        </authorList>
    </citation>
    <scope>NUCLEOTIDE SEQUENCE</scope>
    <source>
        <strain evidence="1">Fehren 1</strain>
    </source>
</reference>
<dbReference type="EMBL" id="HBIE01031368">
    <property type="protein sequence ID" value="CAE0314562.1"/>
    <property type="molecule type" value="Transcribed_RNA"/>
</dbReference>
<organism evidence="1">
    <name type="scientific">Favella ehrenbergii</name>
    <dbReference type="NCBI Taxonomy" id="182087"/>
    <lineage>
        <taxon>Eukaryota</taxon>
        <taxon>Sar</taxon>
        <taxon>Alveolata</taxon>
        <taxon>Ciliophora</taxon>
        <taxon>Intramacronucleata</taxon>
        <taxon>Spirotrichea</taxon>
        <taxon>Choreotrichia</taxon>
        <taxon>Tintinnida</taxon>
        <taxon>Xystonellidae</taxon>
        <taxon>Favella</taxon>
    </lineage>
</organism>
<evidence type="ECO:0000313" key="1">
    <source>
        <dbReference type="EMBL" id="CAE0314562.1"/>
    </source>
</evidence>
<gene>
    <name evidence="1" type="ORF">FEHR0123_LOCUS9488</name>
</gene>
<accession>A0A7S3MN93</accession>
<name>A0A7S3MN93_9SPIT</name>
<dbReference type="AlphaFoldDB" id="A0A7S3MN93"/>
<protein>
    <submittedName>
        <fullName evidence="1">Uncharacterized protein</fullName>
    </submittedName>
</protein>
<sequence>MHQRVVFIVGLGDQETAFVGDAEPDPAWEGAANDRSLERLFESLEVSKVLCDGVSQRAQRLILSVVYRVAKLRKHEHVVVDTTESQALGRFLEASSLHIFGEFTTDEILIFLGDFLGLSDVPLENDINMGVQLSLSEESKCGSFIDRGEVEVLRATSTSSCSSRFLGFHHLKENSLDF</sequence>
<proteinExistence type="predicted"/>